<dbReference type="GO" id="GO:0006357">
    <property type="term" value="P:regulation of transcription by RNA polymerase II"/>
    <property type="evidence" value="ECO:0007669"/>
    <property type="project" value="TreeGrafter"/>
</dbReference>
<dbReference type="GO" id="GO:0005634">
    <property type="term" value="C:nucleus"/>
    <property type="evidence" value="ECO:0007669"/>
    <property type="project" value="UniProtKB-SubCell"/>
</dbReference>
<feature type="non-terminal residue" evidence="4">
    <location>
        <position position="1"/>
    </location>
</feature>
<dbReference type="GO" id="GO:0005667">
    <property type="term" value="C:transcription regulator complex"/>
    <property type="evidence" value="ECO:0007669"/>
    <property type="project" value="TreeGrafter"/>
</dbReference>
<dbReference type="EMBL" id="GEBQ01003704">
    <property type="protein sequence ID" value="JAT36273.1"/>
    <property type="molecule type" value="Transcribed_RNA"/>
</dbReference>
<feature type="domain" description="MADF" evidence="2">
    <location>
        <begin position="1"/>
        <end position="100"/>
    </location>
</feature>
<dbReference type="GO" id="GO:0003677">
    <property type="term" value="F:DNA binding"/>
    <property type="evidence" value="ECO:0007669"/>
    <property type="project" value="InterPro"/>
</dbReference>
<name>A0A1B6MK41_9HEMI</name>
<dbReference type="PROSITE" id="PS51029">
    <property type="entry name" value="MADF"/>
    <property type="match status" value="1"/>
</dbReference>
<dbReference type="PROSITE" id="PS51031">
    <property type="entry name" value="BESS"/>
    <property type="match status" value="1"/>
</dbReference>
<evidence type="ECO:0008006" key="5">
    <source>
        <dbReference type="Google" id="ProtNLM"/>
    </source>
</evidence>
<dbReference type="Pfam" id="PF02944">
    <property type="entry name" value="BESS"/>
    <property type="match status" value="1"/>
</dbReference>
<organism evidence="4">
    <name type="scientific">Graphocephala atropunctata</name>
    <dbReference type="NCBI Taxonomy" id="36148"/>
    <lineage>
        <taxon>Eukaryota</taxon>
        <taxon>Metazoa</taxon>
        <taxon>Ecdysozoa</taxon>
        <taxon>Arthropoda</taxon>
        <taxon>Hexapoda</taxon>
        <taxon>Insecta</taxon>
        <taxon>Pterygota</taxon>
        <taxon>Neoptera</taxon>
        <taxon>Paraneoptera</taxon>
        <taxon>Hemiptera</taxon>
        <taxon>Auchenorrhyncha</taxon>
        <taxon>Membracoidea</taxon>
        <taxon>Cicadellidae</taxon>
        <taxon>Cicadellinae</taxon>
        <taxon>Cicadellini</taxon>
        <taxon>Graphocephala</taxon>
    </lineage>
</organism>
<reference evidence="4" key="1">
    <citation type="submission" date="2015-11" db="EMBL/GenBank/DDBJ databases">
        <title>De novo transcriptome assembly of four potential Pierce s Disease insect vectors from Arizona vineyards.</title>
        <authorList>
            <person name="Tassone E.E."/>
        </authorList>
    </citation>
    <scope>NUCLEOTIDE SEQUENCE</scope>
</reference>
<keyword evidence="1" id="KW-0539">Nucleus</keyword>
<dbReference type="InterPro" id="IPR039353">
    <property type="entry name" value="TF_Adf1"/>
</dbReference>
<dbReference type="Pfam" id="PF10545">
    <property type="entry name" value="MADF_DNA_bdg"/>
    <property type="match status" value="1"/>
</dbReference>
<comment type="subcellular location">
    <subcellularLocation>
        <location evidence="1">Nucleus</location>
    </subcellularLocation>
</comment>
<gene>
    <name evidence="4" type="ORF">g.2849</name>
</gene>
<sequence length="231" mass="26953">QIEAHPAIWNSTVPKYNDSVARKKSWIEVFSKVDEDFKNRDVKERYILGKLLHKRWRSLRDCFSRECRRLNIKKSGTAAADRKKPYRFYEQLLFLEPTTCKPQPKLDDKNEEEEKEIIFSTEKEDFMQHTAASTAPQNRHKKPTEEDDLIKMLKESVCKEANINKIPTGDGDLLFMVSLVDELKKVPVDKRIFVKLQIMDVILQGQINPSRSAKYQHSLYANLTKTVLVPS</sequence>
<accession>A0A1B6MK41</accession>
<evidence type="ECO:0000259" key="3">
    <source>
        <dbReference type="PROSITE" id="PS51031"/>
    </source>
</evidence>
<evidence type="ECO:0000259" key="2">
    <source>
        <dbReference type="PROSITE" id="PS51029"/>
    </source>
</evidence>
<protein>
    <recommendedName>
        <fullName evidence="5">MADF domain-containing protein</fullName>
    </recommendedName>
</protein>
<dbReference type="InterPro" id="IPR006578">
    <property type="entry name" value="MADF-dom"/>
</dbReference>
<evidence type="ECO:0000256" key="1">
    <source>
        <dbReference type="PROSITE-ProRule" id="PRU00371"/>
    </source>
</evidence>
<dbReference type="PANTHER" id="PTHR12243">
    <property type="entry name" value="MADF DOMAIN TRANSCRIPTION FACTOR"/>
    <property type="match status" value="1"/>
</dbReference>
<dbReference type="AlphaFoldDB" id="A0A1B6MK41"/>
<dbReference type="PANTHER" id="PTHR12243:SF69">
    <property type="entry name" value="SI:CH73-59F11.3"/>
    <property type="match status" value="1"/>
</dbReference>
<dbReference type="InterPro" id="IPR004210">
    <property type="entry name" value="BESS_motif"/>
</dbReference>
<dbReference type="SMART" id="SM00595">
    <property type="entry name" value="MADF"/>
    <property type="match status" value="1"/>
</dbReference>
<evidence type="ECO:0000313" key="4">
    <source>
        <dbReference type="EMBL" id="JAT36273.1"/>
    </source>
</evidence>
<proteinExistence type="predicted"/>
<feature type="domain" description="BESS" evidence="3">
    <location>
        <begin position="169"/>
        <end position="208"/>
    </location>
</feature>